<dbReference type="InterPro" id="IPR014001">
    <property type="entry name" value="Helicase_ATP-bd"/>
</dbReference>
<organism evidence="4 5">
    <name type="scientific">Desulfoluna butyratoxydans</name>
    <dbReference type="NCBI Taxonomy" id="231438"/>
    <lineage>
        <taxon>Bacteria</taxon>
        <taxon>Pseudomonadati</taxon>
        <taxon>Thermodesulfobacteriota</taxon>
        <taxon>Desulfobacteria</taxon>
        <taxon>Desulfobacterales</taxon>
        <taxon>Desulfolunaceae</taxon>
        <taxon>Desulfoluna</taxon>
    </lineage>
</organism>
<dbReference type="GO" id="GO:0061749">
    <property type="term" value="F:forked DNA-dependent helicase activity"/>
    <property type="evidence" value="ECO:0007669"/>
    <property type="project" value="TreeGrafter"/>
</dbReference>
<dbReference type="GO" id="GO:0036121">
    <property type="term" value="F:double-stranded DNA helicase activity"/>
    <property type="evidence" value="ECO:0007669"/>
    <property type="project" value="TreeGrafter"/>
</dbReference>
<dbReference type="Pfam" id="PF00271">
    <property type="entry name" value="Helicase_C"/>
    <property type="match status" value="1"/>
</dbReference>
<feature type="compositionally biased region" description="Basic and acidic residues" evidence="1">
    <location>
        <begin position="1"/>
        <end position="10"/>
    </location>
</feature>
<keyword evidence="5" id="KW-1185">Reference proteome</keyword>
<evidence type="ECO:0000259" key="3">
    <source>
        <dbReference type="PROSITE" id="PS51194"/>
    </source>
</evidence>
<name>A0A4U8YKA6_9BACT</name>
<dbReference type="PANTHER" id="PTHR47396">
    <property type="entry name" value="TYPE I RESTRICTION ENZYME ECOKI R PROTEIN"/>
    <property type="match status" value="1"/>
</dbReference>
<dbReference type="PANTHER" id="PTHR47396:SF1">
    <property type="entry name" value="ATP-DEPENDENT HELICASE IRC3-RELATED"/>
    <property type="match status" value="1"/>
</dbReference>
<protein>
    <submittedName>
        <fullName evidence="4">Helicase/uvrb n-terminal</fullName>
    </submittedName>
</protein>
<keyword evidence="4" id="KW-0547">Nucleotide-binding</keyword>
<dbReference type="PROSITE" id="PS51192">
    <property type="entry name" value="HELICASE_ATP_BIND_1"/>
    <property type="match status" value="1"/>
</dbReference>
<dbReference type="GO" id="GO:0016787">
    <property type="term" value="F:hydrolase activity"/>
    <property type="evidence" value="ECO:0007669"/>
    <property type="project" value="InterPro"/>
</dbReference>
<dbReference type="GO" id="GO:0005524">
    <property type="term" value="F:ATP binding"/>
    <property type="evidence" value="ECO:0007669"/>
    <property type="project" value="InterPro"/>
</dbReference>
<dbReference type="PROSITE" id="PS51194">
    <property type="entry name" value="HELICASE_CTER"/>
    <property type="match status" value="1"/>
</dbReference>
<evidence type="ECO:0000256" key="1">
    <source>
        <dbReference type="SAM" id="MobiDB-lite"/>
    </source>
</evidence>
<sequence>MWPWDRDRKKAPQKSRRSGESLSGEPKPSNGASCLHFCRLRSFVVHHHRSFYRPLQKLTRFNTDAQSGRAIFGPFPLRTAQPLREPAKNSVEIRLDNRATLIAPPGELADAVKQNLTLPNPVWQENQRRGRWNRGVDKDLLFYEETDEGLSVPRGCMRMIITACRHHNVAFSLTDNRRTCPEVDFEFTGSLRPFQEEACNAVLKKEFGVLTAPTGAGKTVMALYLVAQRRQPTLIVVHTKDLARQWIARVESFLGIPEKEVGLIGGGTCRLGDKVTVAMVQSLYKRSAEVAPTIGHLIVDECHRAPSRTFTEAVTRFDSHYMTGLSATPWRRDKLSRLIFFHLGESAWQIDKSPLIEEGHLLKAEVRFRLTPFYSDIDGTTHYPKLMAQLTGDPERNALIVKDISEELPHTQGTLLVLSDRKAHCENMKTLLFYNHGIEADLITGDLSKSARTEALERLEKGETRVLFATSQLLGEGFDASCLATLFLTYPIRFSGRLIQYLGRVLRPGAGKDKALIVDYVDAEIGVLESAARARLSVYRSNSIAIADGPPPSGDDVINS</sequence>
<evidence type="ECO:0000259" key="2">
    <source>
        <dbReference type="PROSITE" id="PS51192"/>
    </source>
</evidence>
<dbReference type="GO" id="GO:0000403">
    <property type="term" value="F:Y-form DNA binding"/>
    <property type="evidence" value="ECO:0007669"/>
    <property type="project" value="TreeGrafter"/>
</dbReference>
<dbReference type="Gene3D" id="3.40.50.300">
    <property type="entry name" value="P-loop containing nucleotide triphosphate hydrolases"/>
    <property type="match status" value="2"/>
</dbReference>
<dbReference type="CDD" id="cd17926">
    <property type="entry name" value="DEXHc_RE"/>
    <property type="match status" value="1"/>
</dbReference>
<feature type="region of interest" description="Disordered" evidence="1">
    <location>
        <begin position="1"/>
        <end position="30"/>
    </location>
</feature>
<evidence type="ECO:0000313" key="5">
    <source>
        <dbReference type="Proteomes" id="UP000507962"/>
    </source>
</evidence>
<dbReference type="Pfam" id="PF04851">
    <property type="entry name" value="ResIII"/>
    <property type="match status" value="1"/>
</dbReference>
<dbReference type="SMART" id="SM00490">
    <property type="entry name" value="HELICc"/>
    <property type="match status" value="1"/>
</dbReference>
<feature type="domain" description="Helicase ATP-binding" evidence="2">
    <location>
        <begin position="199"/>
        <end position="347"/>
    </location>
</feature>
<gene>
    <name evidence="4" type="ORF">MSL71_11640</name>
</gene>
<keyword evidence="4" id="KW-0067">ATP-binding</keyword>
<dbReference type="InterPro" id="IPR006935">
    <property type="entry name" value="Helicase/UvrB_N"/>
</dbReference>
<reference evidence="4 5" key="1">
    <citation type="submission" date="2019-03" db="EMBL/GenBank/DDBJ databases">
        <authorList>
            <person name="Nijsse B."/>
        </authorList>
    </citation>
    <scope>NUCLEOTIDE SEQUENCE [LARGE SCALE GENOMIC DNA]</scope>
    <source>
        <strain evidence="4">Desulfoluna butyratoxydans MSL71</strain>
    </source>
</reference>
<dbReference type="EMBL" id="CAADHO010000002">
    <property type="protein sequence ID" value="VFQ43529.1"/>
    <property type="molecule type" value="Genomic_DNA"/>
</dbReference>
<evidence type="ECO:0000313" key="4">
    <source>
        <dbReference type="EMBL" id="VFQ43529.1"/>
    </source>
</evidence>
<keyword evidence="4" id="KW-0347">Helicase</keyword>
<keyword evidence="4" id="KW-0378">Hydrolase</keyword>
<dbReference type="InterPro" id="IPR050742">
    <property type="entry name" value="Helicase_Restrict-Modif_Enz"/>
</dbReference>
<dbReference type="InterPro" id="IPR027417">
    <property type="entry name" value="P-loop_NTPase"/>
</dbReference>
<dbReference type="SUPFAM" id="SSF52540">
    <property type="entry name" value="P-loop containing nucleoside triphosphate hydrolases"/>
    <property type="match status" value="2"/>
</dbReference>
<proteinExistence type="predicted"/>
<dbReference type="AlphaFoldDB" id="A0A4U8YKA6"/>
<dbReference type="InterPro" id="IPR001650">
    <property type="entry name" value="Helicase_C-like"/>
</dbReference>
<accession>A0A4U8YKA6</accession>
<feature type="domain" description="Helicase C-terminal" evidence="3">
    <location>
        <begin position="400"/>
        <end position="558"/>
    </location>
</feature>
<dbReference type="Proteomes" id="UP000507962">
    <property type="component" value="Unassembled WGS sequence"/>
</dbReference>
<dbReference type="SMART" id="SM00487">
    <property type="entry name" value="DEXDc"/>
    <property type="match status" value="1"/>
</dbReference>